<dbReference type="AlphaFoldDB" id="A0A182P1M2"/>
<dbReference type="Pfam" id="PF00207">
    <property type="entry name" value="A2M"/>
    <property type="match status" value="1"/>
</dbReference>
<keyword evidence="1" id="KW-0732">Signal</keyword>
<dbReference type="InterPro" id="IPR009048">
    <property type="entry name" value="A-macroglobulin_rcpt-bd"/>
</dbReference>
<dbReference type="InterPro" id="IPR013783">
    <property type="entry name" value="Ig-like_fold"/>
</dbReference>
<evidence type="ECO:0000313" key="5">
    <source>
        <dbReference type="Proteomes" id="UP000075885"/>
    </source>
</evidence>
<dbReference type="InterPro" id="IPR036595">
    <property type="entry name" value="A-macroglobulin_rcpt-bd_sf"/>
</dbReference>
<dbReference type="Gene3D" id="2.60.40.690">
    <property type="entry name" value="Alpha-macroglobulin, receptor-binding domain"/>
    <property type="match status" value="1"/>
</dbReference>
<dbReference type="Pfam" id="PF07678">
    <property type="entry name" value="TED_complement"/>
    <property type="match status" value="1"/>
</dbReference>
<dbReference type="SUPFAM" id="SSF48239">
    <property type="entry name" value="Terpenoid cyclases/Protein prenyltransferases"/>
    <property type="match status" value="1"/>
</dbReference>
<dbReference type="SUPFAM" id="SSF49410">
    <property type="entry name" value="Alpha-macroglobulin receptor domain"/>
    <property type="match status" value="1"/>
</dbReference>
<keyword evidence="5" id="KW-1185">Reference proteome</keyword>
<dbReference type="Gene3D" id="2.60.40.1930">
    <property type="match status" value="1"/>
</dbReference>
<evidence type="ECO:0000259" key="3">
    <source>
        <dbReference type="SMART" id="SM01361"/>
    </source>
</evidence>
<protein>
    <recommendedName>
        <fullName evidence="3">Alpha-macroglobulin receptor-binding domain-containing protein</fullName>
    </recommendedName>
</protein>
<dbReference type="InterPro" id="IPR011626">
    <property type="entry name" value="Alpha-macroglobulin_TED"/>
</dbReference>
<dbReference type="InterPro" id="IPR001599">
    <property type="entry name" value="Macroglobln_a2"/>
</dbReference>
<sequence>MDTVPSTFEIENIGREEGDVIVSTTINPRHTQLYVIPSAWSNTAGDEEALQLDIITSSGTDEEARLTGQIQLAQQPKVLIQLSDVLHTPGDFLNYRIFLANELNQALPRTERPLNVTIALEHEWQHTVESREVVLFPGEMYSGEHLFVDDRDLGDWNLTVTVGEQTTSKQFKVILYSAPIYDIKIGTDEIVTLQNRKATFQYNPPPHINQMIVTAFVCSPTRGLGIAEPVQWQRQQDIEIYLHIPYSAKKLEPVTVDVYITNNREEVKYVVVDLLNNANEFSFLENGGRTDATKKSVLGRLQPNEVQRAEFLIRPKKLGSITLKANAYTEGNEVARAETILRTVPESVQRTGSIVRLFNVDNSKEQYTDVKIPIPRTIDTGSEKISFALHREQVQIASLSASMLLDKLVQSDPFTMAMRASLTLEVLALGRLEWKERRALAERMMNESVTKIVSYANADGSFTIPEQHTPSSACWDTVIALQALTFTNEHLESGELEELILKALEWMRTRQAPQGFFCTDDGGPQNDLQQIEKTAHVLSLFLHMKSHIWRYVSVINDARIYLLQSTPKLRDPYHLALVGHVFQLSLQRPTGKKDHSLINEKVTHILAELLDRKQQSPSGLKLWWNTGSTPDLDATGYALMVMTSKKYLFNAAPIVNWIKGQPYRRVMNVSITHNSHIALRALIDYSKHTTFLEKKYTAVIVPKGKSEVFAQQELHHDSGSHVLTLPSATRSVSFTINGTISGAFEITYSYMESVTLQTQKFDIDVMRYGTSNEDYTDWRVCVRFLPRGSYEKTQMVTCEISFPTGYIALDDSVDELNQLEDVVATTLRNDETQLSITFEEIGVQQKCFNVTGFKRNEETRQLPGTIRVFDLADSTNIAYKQLDTKT</sequence>
<evidence type="ECO:0000256" key="2">
    <source>
        <dbReference type="ARBA" id="ARBA00022966"/>
    </source>
</evidence>
<proteinExistence type="predicted"/>
<dbReference type="Gene3D" id="2.60.120.1540">
    <property type="match status" value="1"/>
</dbReference>
<dbReference type="InterPro" id="IPR008930">
    <property type="entry name" value="Terpenoid_cyclase/PrenylTrfase"/>
</dbReference>
<dbReference type="Proteomes" id="UP000075885">
    <property type="component" value="Unassembled WGS sequence"/>
</dbReference>
<dbReference type="EnsemblMetazoa" id="AEPI000804-RA">
    <property type="protein sequence ID" value="AEPI000804-PA"/>
    <property type="gene ID" value="AEPI000804"/>
</dbReference>
<reference evidence="4" key="2">
    <citation type="submission" date="2020-05" db="UniProtKB">
        <authorList>
            <consortium name="EnsemblMetazoa"/>
        </authorList>
    </citation>
    <scope>IDENTIFICATION</scope>
    <source>
        <strain evidence="4">Epiroticus2</strain>
    </source>
</reference>
<dbReference type="Gene3D" id="1.50.10.20">
    <property type="match status" value="1"/>
</dbReference>
<keyword evidence="2" id="KW-0882">Thioester bond</keyword>
<evidence type="ECO:0000256" key="1">
    <source>
        <dbReference type="ARBA" id="ARBA00022729"/>
    </source>
</evidence>
<organism evidence="4 5">
    <name type="scientific">Anopheles epiroticus</name>
    <dbReference type="NCBI Taxonomy" id="199890"/>
    <lineage>
        <taxon>Eukaryota</taxon>
        <taxon>Metazoa</taxon>
        <taxon>Ecdysozoa</taxon>
        <taxon>Arthropoda</taxon>
        <taxon>Hexapoda</taxon>
        <taxon>Insecta</taxon>
        <taxon>Pterygota</taxon>
        <taxon>Neoptera</taxon>
        <taxon>Endopterygota</taxon>
        <taxon>Diptera</taxon>
        <taxon>Nematocera</taxon>
        <taxon>Culicoidea</taxon>
        <taxon>Culicidae</taxon>
        <taxon>Anophelinae</taxon>
        <taxon>Anopheles</taxon>
    </lineage>
</organism>
<dbReference type="SMART" id="SM01361">
    <property type="entry name" value="A2M_recep"/>
    <property type="match status" value="1"/>
</dbReference>
<dbReference type="Pfam" id="PF07677">
    <property type="entry name" value="A2M_recep"/>
    <property type="match status" value="1"/>
</dbReference>
<dbReference type="PANTHER" id="PTHR11412">
    <property type="entry name" value="MACROGLOBULIN / COMPLEMENT"/>
    <property type="match status" value="1"/>
</dbReference>
<dbReference type="PANTHER" id="PTHR11412:SF136">
    <property type="entry name" value="CD109 ANTIGEN"/>
    <property type="match status" value="1"/>
</dbReference>
<accession>A0A182P1M2</accession>
<evidence type="ECO:0000313" key="4">
    <source>
        <dbReference type="EnsemblMetazoa" id="AEPI000804-PA"/>
    </source>
</evidence>
<name>A0A182P1M2_9DIPT</name>
<dbReference type="VEuPathDB" id="VectorBase:AEPI000804"/>
<dbReference type="Gene3D" id="2.60.40.10">
    <property type="entry name" value="Immunoglobulins"/>
    <property type="match status" value="1"/>
</dbReference>
<dbReference type="GO" id="GO:0004866">
    <property type="term" value="F:endopeptidase inhibitor activity"/>
    <property type="evidence" value="ECO:0007669"/>
    <property type="project" value="InterPro"/>
</dbReference>
<reference evidence="5" key="1">
    <citation type="submission" date="2013-03" db="EMBL/GenBank/DDBJ databases">
        <title>The Genome Sequence of Anopheles epiroticus epiroticus2.</title>
        <authorList>
            <consortium name="The Broad Institute Genomics Platform"/>
            <person name="Neafsey D.E."/>
            <person name="Howell P."/>
            <person name="Walker B."/>
            <person name="Young S.K."/>
            <person name="Zeng Q."/>
            <person name="Gargeya S."/>
            <person name="Fitzgerald M."/>
            <person name="Haas B."/>
            <person name="Abouelleil A."/>
            <person name="Allen A.W."/>
            <person name="Alvarado L."/>
            <person name="Arachchi H.M."/>
            <person name="Berlin A.M."/>
            <person name="Chapman S.B."/>
            <person name="Gainer-Dewar J."/>
            <person name="Goldberg J."/>
            <person name="Griggs A."/>
            <person name="Gujja S."/>
            <person name="Hansen M."/>
            <person name="Howarth C."/>
            <person name="Imamovic A."/>
            <person name="Ireland A."/>
            <person name="Larimer J."/>
            <person name="McCowan C."/>
            <person name="Murphy C."/>
            <person name="Pearson M."/>
            <person name="Poon T.W."/>
            <person name="Priest M."/>
            <person name="Roberts A."/>
            <person name="Saif S."/>
            <person name="Shea T."/>
            <person name="Sisk P."/>
            <person name="Sykes S."/>
            <person name="Wortman J."/>
            <person name="Nusbaum C."/>
            <person name="Birren B."/>
        </authorList>
    </citation>
    <scope>NUCLEOTIDE SEQUENCE [LARGE SCALE GENOMIC DNA]</scope>
    <source>
        <strain evidence="5">Epiroticus2</strain>
    </source>
</reference>
<dbReference type="STRING" id="199890.A0A182P1M2"/>
<dbReference type="InterPro" id="IPR050473">
    <property type="entry name" value="A2M/Complement_sys"/>
</dbReference>
<feature type="domain" description="Alpha-macroglobulin receptor-binding" evidence="3">
    <location>
        <begin position="793"/>
        <end position="882"/>
    </location>
</feature>
<dbReference type="GO" id="GO:0005615">
    <property type="term" value="C:extracellular space"/>
    <property type="evidence" value="ECO:0007669"/>
    <property type="project" value="InterPro"/>
</dbReference>